<reference evidence="3 4" key="1">
    <citation type="journal article" date="2011" name="Proc. Natl. Acad. Sci. U.S.A.">
        <title>Genetic diversity and population structure of the endangered marsupial Sarcophilus harrisii (Tasmanian devil).</title>
        <authorList>
            <person name="Miller W."/>
            <person name="Hayes V.M."/>
            <person name="Ratan A."/>
            <person name="Petersen D.C."/>
            <person name="Wittekindt N.E."/>
            <person name="Miller J."/>
            <person name="Walenz B."/>
            <person name="Knight J."/>
            <person name="Qi J."/>
            <person name="Zhao F."/>
            <person name="Wang Q."/>
            <person name="Bedoya-Reina O.C."/>
            <person name="Katiyar N."/>
            <person name="Tomsho L.P."/>
            <person name="Kasson L.M."/>
            <person name="Hardie R.A."/>
            <person name="Woodbridge P."/>
            <person name="Tindall E.A."/>
            <person name="Bertelsen M.F."/>
            <person name="Dixon D."/>
            <person name="Pyecroft S."/>
            <person name="Helgen K.M."/>
            <person name="Lesk A.M."/>
            <person name="Pringle T.H."/>
            <person name="Patterson N."/>
            <person name="Zhang Y."/>
            <person name="Kreiss A."/>
            <person name="Woods G.M."/>
            <person name="Jones M.E."/>
            <person name="Schuster S.C."/>
        </authorList>
    </citation>
    <scope>NUCLEOTIDE SEQUENCE [LARGE SCALE GENOMIC DNA]</scope>
</reference>
<reference evidence="3" key="2">
    <citation type="submission" date="2025-08" db="UniProtKB">
        <authorList>
            <consortium name="Ensembl"/>
        </authorList>
    </citation>
    <scope>IDENTIFICATION</scope>
</reference>
<sequence>MSAALEQPPEDPGLPQSSPWPPLLCGPCIPIMLGLALVAAIFLLATAVLAERLYRRSLESDPRVQGPSLVWRPGGELWIEPVGTPHERSEDWYGSTAPLLHSQAPEPPILGGTLEMRATAPPLPDSSLCPLVSPQAPESPGSTFCTANPWEERPRTTGLVGWFEPQPGPEPSPPPLYSIRRPGSPEPDWSLQPRVTLEQISAFWRRESRVHGGKTEVLPRLSFP</sequence>
<evidence type="ECO:0000256" key="1">
    <source>
        <dbReference type="SAM" id="MobiDB-lite"/>
    </source>
</evidence>
<proteinExistence type="predicted"/>
<dbReference type="KEGG" id="shr:100914273"/>
<keyword evidence="2" id="KW-0812">Transmembrane</keyword>
<reference evidence="3" key="3">
    <citation type="submission" date="2025-09" db="UniProtKB">
        <authorList>
            <consortium name="Ensembl"/>
        </authorList>
    </citation>
    <scope>IDENTIFICATION</scope>
</reference>
<dbReference type="AlphaFoldDB" id="A0A7N4PAQ0"/>
<evidence type="ECO:0000313" key="3">
    <source>
        <dbReference type="Ensembl" id="ENSSHAP00000035530.1"/>
    </source>
</evidence>
<feature type="transmembrane region" description="Helical" evidence="2">
    <location>
        <begin position="20"/>
        <end position="50"/>
    </location>
</feature>
<dbReference type="Proteomes" id="UP000007648">
    <property type="component" value="Unassembled WGS sequence"/>
</dbReference>
<protein>
    <submittedName>
        <fullName evidence="3">Chromosome 16 open reading frame 54</fullName>
    </submittedName>
</protein>
<dbReference type="FunCoup" id="A0A7N4PAQ0">
    <property type="interactions" value="51"/>
</dbReference>
<organism evidence="3 4">
    <name type="scientific">Sarcophilus harrisii</name>
    <name type="common">Tasmanian devil</name>
    <name type="synonym">Sarcophilus laniarius</name>
    <dbReference type="NCBI Taxonomy" id="9305"/>
    <lineage>
        <taxon>Eukaryota</taxon>
        <taxon>Metazoa</taxon>
        <taxon>Chordata</taxon>
        <taxon>Craniata</taxon>
        <taxon>Vertebrata</taxon>
        <taxon>Euteleostomi</taxon>
        <taxon>Mammalia</taxon>
        <taxon>Metatheria</taxon>
        <taxon>Dasyuromorphia</taxon>
        <taxon>Dasyuridae</taxon>
        <taxon>Sarcophilus</taxon>
    </lineage>
</organism>
<dbReference type="GeneTree" id="ENSGT00390000014957"/>
<gene>
    <name evidence="3" type="primary">C16orf54</name>
</gene>
<keyword evidence="2" id="KW-0472">Membrane</keyword>
<feature type="region of interest" description="Disordered" evidence="1">
    <location>
        <begin position="165"/>
        <end position="191"/>
    </location>
</feature>
<name>A0A7N4PAQ0_SARHA</name>
<dbReference type="Pfam" id="PF15755">
    <property type="entry name" value="DUF4689"/>
    <property type="match status" value="1"/>
</dbReference>
<dbReference type="InParanoid" id="A0A7N4PAQ0"/>
<evidence type="ECO:0000256" key="2">
    <source>
        <dbReference type="SAM" id="Phobius"/>
    </source>
</evidence>
<dbReference type="OrthoDB" id="9834691at2759"/>
<evidence type="ECO:0000313" key="4">
    <source>
        <dbReference type="Proteomes" id="UP000007648"/>
    </source>
</evidence>
<accession>A0A7N4PAQ0</accession>
<dbReference type="InterPro" id="IPR031499">
    <property type="entry name" value="DUF4689"/>
</dbReference>
<dbReference type="PANTHER" id="PTHR36134:SF1">
    <property type="entry name" value="TRANSMEMBRANE PROTEIN C16ORF54"/>
    <property type="match status" value="1"/>
</dbReference>
<feature type="compositionally biased region" description="Pro residues" evidence="1">
    <location>
        <begin position="166"/>
        <end position="176"/>
    </location>
</feature>
<keyword evidence="4" id="KW-1185">Reference proteome</keyword>
<keyword evidence="2" id="KW-1133">Transmembrane helix</keyword>
<dbReference type="Ensembl" id="ENSSHAT00000027652.1">
    <property type="protein sequence ID" value="ENSSHAP00000035530.1"/>
    <property type="gene ID" value="ENSSHAG00000027210.1"/>
</dbReference>
<dbReference type="PANTHER" id="PTHR36134">
    <property type="entry name" value="TRANSMEMBRANE PROTEIN C16ORF54"/>
    <property type="match status" value="1"/>
</dbReference>
<dbReference type="OMA" id="SWPPLPC"/>